<reference evidence="4" key="1">
    <citation type="submission" date="2018-02" db="EMBL/GenBank/DDBJ databases">
        <authorList>
            <person name="Cohen D.B."/>
            <person name="Kent A.D."/>
        </authorList>
    </citation>
    <scope>NUCLEOTIDE SEQUENCE</scope>
</reference>
<feature type="domain" description="Partial AB-hydrolase lipase" evidence="3">
    <location>
        <begin position="3"/>
        <end position="47"/>
    </location>
</feature>
<evidence type="ECO:0000256" key="1">
    <source>
        <dbReference type="ARBA" id="ARBA00010701"/>
    </source>
</evidence>
<proteinExistence type="inferred from homology"/>
<dbReference type="PANTHER" id="PTHR11005">
    <property type="entry name" value="LYSOSOMAL ACID LIPASE-RELATED"/>
    <property type="match status" value="1"/>
</dbReference>
<dbReference type="EMBL" id="OIVN01000001">
    <property type="protein sequence ID" value="SPC72177.1"/>
    <property type="molecule type" value="Genomic_DNA"/>
</dbReference>
<dbReference type="Pfam" id="PF04083">
    <property type="entry name" value="Abhydro_lipase"/>
    <property type="match status" value="1"/>
</dbReference>
<organism evidence="4">
    <name type="scientific">Fagus sylvatica</name>
    <name type="common">Beechnut</name>
    <dbReference type="NCBI Taxonomy" id="28930"/>
    <lineage>
        <taxon>Eukaryota</taxon>
        <taxon>Viridiplantae</taxon>
        <taxon>Streptophyta</taxon>
        <taxon>Embryophyta</taxon>
        <taxon>Tracheophyta</taxon>
        <taxon>Spermatophyta</taxon>
        <taxon>Magnoliopsida</taxon>
        <taxon>eudicotyledons</taxon>
        <taxon>Gunneridae</taxon>
        <taxon>Pentapetalae</taxon>
        <taxon>rosids</taxon>
        <taxon>fabids</taxon>
        <taxon>Fagales</taxon>
        <taxon>Fagaceae</taxon>
        <taxon>Fagus</taxon>
    </lineage>
</organism>
<feature type="active site" description="Charge relay system" evidence="2">
    <location>
        <position position="325"/>
    </location>
</feature>
<evidence type="ECO:0000259" key="3">
    <source>
        <dbReference type="Pfam" id="PF04083"/>
    </source>
</evidence>
<feature type="active site" description="Charge relay system" evidence="2">
    <location>
        <position position="292"/>
    </location>
</feature>
<name>A0A2N9E127_FAGSY</name>
<dbReference type="SUPFAM" id="SSF53474">
    <property type="entry name" value="alpha/beta-Hydrolases"/>
    <property type="match status" value="1"/>
</dbReference>
<evidence type="ECO:0000313" key="4">
    <source>
        <dbReference type="EMBL" id="SPC72177.1"/>
    </source>
</evidence>
<accession>A0A2N9E127</accession>
<comment type="similarity">
    <text evidence="1">Belongs to the AB hydrolase superfamily. Lipase family.</text>
</comment>
<dbReference type="PIRSF" id="PIRSF000862">
    <property type="entry name" value="Steryl_ester_lip"/>
    <property type="match status" value="1"/>
</dbReference>
<dbReference type="GO" id="GO:0006629">
    <property type="term" value="P:lipid metabolic process"/>
    <property type="evidence" value="ECO:0007669"/>
    <property type="project" value="InterPro"/>
</dbReference>
<sequence>MVQVTTKDGYILGMQRIPVGRSNNTANRSPILLQHGMLMDAATWVFNSPNESLAFILADNGYDVWLGNNRGTKSSRGHTSLSANDPAYWEWTWDQLVTYDLPAMYEYVHNQTGQKLYYVGHSLGTLQALAAFSEQKLVNITKSAALLTPIAYLGHAPSLLSRTAATFYLAERMYSFGIREVVAGLQDVGKLLESVCQFPLIDCTNLIAAITGPNCCIKPSTIEALLDHAPQSTSTKNLVHLSQMVRQGNIAMYDYGDESENKAHYGQSTPPLYDMTRIPKDIPLFLSYGQNDALSDVYDVQLLLDNLKNHQKDKLVVQYIDDYSHLDFVIAANAKSIVYDPLMAFLRTP</sequence>
<protein>
    <recommendedName>
        <fullName evidence="3">Partial AB-hydrolase lipase domain-containing protein</fullName>
    </recommendedName>
</protein>
<dbReference type="AlphaFoldDB" id="A0A2N9E127"/>
<gene>
    <name evidence="4" type="ORF">FSB_LOCUS59</name>
</gene>
<dbReference type="GO" id="GO:0016788">
    <property type="term" value="F:hydrolase activity, acting on ester bonds"/>
    <property type="evidence" value="ECO:0007669"/>
    <property type="project" value="InterPro"/>
</dbReference>
<dbReference type="InterPro" id="IPR006693">
    <property type="entry name" value="AB_hydrolase_lipase"/>
</dbReference>
<dbReference type="Gene3D" id="3.40.50.1820">
    <property type="entry name" value="alpha/beta hydrolase"/>
    <property type="match status" value="1"/>
</dbReference>
<feature type="active site" description="Nucleophile" evidence="2">
    <location>
        <position position="122"/>
    </location>
</feature>
<dbReference type="FunFam" id="3.40.50.1820:FF:000126">
    <property type="entry name" value="Lipase"/>
    <property type="match status" value="1"/>
</dbReference>
<dbReference type="InterPro" id="IPR025483">
    <property type="entry name" value="Lipase_euk"/>
</dbReference>
<dbReference type="InterPro" id="IPR029058">
    <property type="entry name" value="AB_hydrolase_fold"/>
</dbReference>
<evidence type="ECO:0000256" key="2">
    <source>
        <dbReference type="PIRSR" id="PIRSR000862-1"/>
    </source>
</evidence>